<reference evidence="1 2" key="1">
    <citation type="submission" date="2020-03" db="EMBL/GenBank/DDBJ databases">
        <title>Genomic Encyclopedia of Archaeal and Bacterial Type Strains, Phase II (KMG-II): from individual species to whole genera.</title>
        <authorList>
            <person name="Goeker M."/>
        </authorList>
    </citation>
    <scope>NUCLEOTIDE SEQUENCE [LARGE SCALE GENOMIC DNA]</scope>
    <source>
        <strain evidence="1 2">DSM 4749</strain>
    </source>
</reference>
<evidence type="ECO:0000313" key="1">
    <source>
        <dbReference type="EMBL" id="NIK15313.1"/>
    </source>
</evidence>
<protein>
    <submittedName>
        <fullName evidence="1">Uncharacterized protein</fullName>
    </submittedName>
</protein>
<dbReference type="Proteomes" id="UP000532769">
    <property type="component" value="Unassembled WGS sequence"/>
</dbReference>
<dbReference type="RefSeq" id="WP_166910124.1">
    <property type="nucleotide sequence ID" value="NZ_JAASRS010000001.1"/>
</dbReference>
<proteinExistence type="predicted"/>
<comment type="caution">
    <text evidence="1">The sequence shown here is derived from an EMBL/GenBank/DDBJ whole genome shotgun (WGS) entry which is preliminary data.</text>
</comment>
<name>A0A846MGU8_9BACL</name>
<dbReference type="AlphaFoldDB" id="A0A846MGU8"/>
<accession>A0A846MGU8</accession>
<keyword evidence="2" id="KW-1185">Reference proteome</keyword>
<gene>
    <name evidence="1" type="ORF">BDD39_001823</name>
</gene>
<dbReference type="EMBL" id="JAASRS010000001">
    <property type="protein sequence ID" value="NIK15313.1"/>
    <property type="molecule type" value="Genomic_DNA"/>
</dbReference>
<sequence>MEKKPRRRQRPEDFKVTFKYVEIDEKEAEELKKKLEQWFYKVLITGEGRKSTKKN</sequence>
<evidence type="ECO:0000313" key="2">
    <source>
        <dbReference type="Proteomes" id="UP000532769"/>
    </source>
</evidence>
<organism evidence="1 2">
    <name type="scientific">Saccharococcus thermophilus</name>
    <dbReference type="NCBI Taxonomy" id="29396"/>
    <lineage>
        <taxon>Bacteria</taxon>
        <taxon>Bacillati</taxon>
        <taxon>Bacillota</taxon>
        <taxon>Bacilli</taxon>
        <taxon>Bacillales</taxon>
        <taxon>Anoxybacillaceae</taxon>
        <taxon>Saccharococcus</taxon>
    </lineage>
</organism>